<dbReference type="AlphaFoldDB" id="A0AAP0PZU2"/>
<proteinExistence type="predicted"/>
<protein>
    <submittedName>
        <fullName evidence="1">Uncharacterized protein</fullName>
    </submittedName>
</protein>
<dbReference type="EMBL" id="JBBNAG010000002">
    <property type="protein sequence ID" value="KAK9158591.1"/>
    <property type="molecule type" value="Genomic_DNA"/>
</dbReference>
<dbReference type="Proteomes" id="UP001419268">
    <property type="component" value="Unassembled WGS sequence"/>
</dbReference>
<accession>A0AAP0PZU2</accession>
<keyword evidence="2" id="KW-1185">Reference proteome</keyword>
<name>A0AAP0PZU2_9MAGN</name>
<gene>
    <name evidence="1" type="ORF">Scep_005165</name>
</gene>
<sequence length="229" mass="27211">MNGSAYLAERLQWWNVNVFGNVHLKKKSLQHRINTFDRKLERSPTDYLFHIREELQGQMNDVLLQEEMLWYQKSRSQWLQFGDKNASFFHISTLTWRRKNRIERLRDDENNWIDDQEILKEMDVQFYKKLYSEESNVMDHVNWPNRFSHLNMNGEQALIKPVEAEEIKRAIFYMGAYKSLGPEGWSPIFFSPSGTQLANWCCAGNNSFHEEEVGQERLDGDQNRLGEGV</sequence>
<organism evidence="1 2">
    <name type="scientific">Stephania cephalantha</name>
    <dbReference type="NCBI Taxonomy" id="152367"/>
    <lineage>
        <taxon>Eukaryota</taxon>
        <taxon>Viridiplantae</taxon>
        <taxon>Streptophyta</taxon>
        <taxon>Embryophyta</taxon>
        <taxon>Tracheophyta</taxon>
        <taxon>Spermatophyta</taxon>
        <taxon>Magnoliopsida</taxon>
        <taxon>Ranunculales</taxon>
        <taxon>Menispermaceae</taxon>
        <taxon>Menispermoideae</taxon>
        <taxon>Cissampelideae</taxon>
        <taxon>Stephania</taxon>
    </lineage>
</organism>
<evidence type="ECO:0000313" key="1">
    <source>
        <dbReference type="EMBL" id="KAK9158591.1"/>
    </source>
</evidence>
<reference evidence="1 2" key="1">
    <citation type="submission" date="2024-01" db="EMBL/GenBank/DDBJ databases">
        <title>Genome assemblies of Stephania.</title>
        <authorList>
            <person name="Yang L."/>
        </authorList>
    </citation>
    <scope>NUCLEOTIDE SEQUENCE [LARGE SCALE GENOMIC DNA]</scope>
    <source>
        <strain evidence="1">JXDWG</strain>
        <tissue evidence="1">Leaf</tissue>
    </source>
</reference>
<evidence type="ECO:0000313" key="2">
    <source>
        <dbReference type="Proteomes" id="UP001419268"/>
    </source>
</evidence>
<comment type="caution">
    <text evidence="1">The sequence shown here is derived from an EMBL/GenBank/DDBJ whole genome shotgun (WGS) entry which is preliminary data.</text>
</comment>